<evidence type="ECO:0000256" key="3">
    <source>
        <dbReference type="ARBA" id="ARBA00022729"/>
    </source>
</evidence>
<dbReference type="GO" id="GO:0050840">
    <property type="term" value="F:extracellular matrix binding"/>
    <property type="evidence" value="ECO:0007669"/>
    <property type="project" value="TreeGrafter"/>
</dbReference>
<dbReference type="GO" id="GO:0005509">
    <property type="term" value="F:calcium ion binding"/>
    <property type="evidence" value="ECO:0007669"/>
    <property type="project" value="InterPro"/>
</dbReference>
<dbReference type="PANTHER" id="PTHR13866:SF14">
    <property type="entry name" value="BM-40"/>
    <property type="match status" value="1"/>
</dbReference>
<name>A0A9D4RM43_DREPO</name>
<dbReference type="GO" id="GO:0005518">
    <property type="term" value="F:collagen binding"/>
    <property type="evidence" value="ECO:0007669"/>
    <property type="project" value="TreeGrafter"/>
</dbReference>
<comment type="caution">
    <text evidence="10">The sequence shown here is derived from an EMBL/GenBank/DDBJ whole genome shotgun (WGS) entry which is preliminary data.</text>
</comment>
<evidence type="ECO:0000256" key="4">
    <source>
        <dbReference type="ARBA" id="ARBA00023157"/>
    </source>
</evidence>
<dbReference type="Pfam" id="PF07648">
    <property type="entry name" value="Kazal_2"/>
    <property type="match status" value="1"/>
</dbReference>
<keyword evidence="7" id="KW-0472">Membrane</keyword>
<evidence type="ECO:0000313" key="10">
    <source>
        <dbReference type="EMBL" id="KAH3871260.1"/>
    </source>
</evidence>
<reference evidence="10" key="2">
    <citation type="submission" date="2020-11" db="EMBL/GenBank/DDBJ databases">
        <authorList>
            <person name="McCartney M.A."/>
            <person name="Auch B."/>
            <person name="Kono T."/>
            <person name="Mallez S."/>
            <person name="Becker A."/>
            <person name="Gohl D.M."/>
            <person name="Silverstein K.A.T."/>
            <person name="Koren S."/>
            <person name="Bechman K.B."/>
            <person name="Herman A."/>
            <person name="Abrahante J.E."/>
            <person name="Garbe J."/>
        </authorList>
    </citation>
    <scope>NUCLEOTIDE SEQUENCE</scope>
    <source>
        <strain evidence="10">Duluth1</strain>
        <tissue evidence="10">Whole animal</tissue>
    </source>
</reference>
<evidence type="ECO:0000256" key="1">
    <source>
        <dbReference type="ARBA" id="ARBA00004613"/>
    </source>
</evidence>
<dbReference type="InterPro" id="IPR011992">
    <property type="entry name" value="EF-hand-dom_pair"/>
</dbReference>
<keyword evidence="3" id="KW-0732">Signal</keyword>
<keyword evidence="5" id="KW-0325">Glycoprotein</keyword>
<organism evidence="10 11">
    <name type="scientific">Dreissena polymorpha</name>
    <name type="common">Zebra mussel</name>
    <name type="synonym">Mytilus polymorpha</name>
    <dbReference type="NCBI Taxonomy" id="45954"/>
    <lineage>
        <taxon>Eukaryota</taxon>
        <taxon>Metazoa</taxon>
        <taxon>Spiralia</taxon>
        <taxon>Lophotrochozoa</taxon>
        <taxon>Mollusca</taxon>
        <taxon>Bivalvia</taxon>
        <taxon>Autobranchia</taxon>
        <taxon>Heteroconchia</taxon>
        <taxon>Euheterodonta</taxon>
        <taxon>Imparidentia</taxon>
        <taxon>Neoheterodontei</taxon>
        <taxon>Myida</taxon>
        <taxon>Dreissenoidea</taxon>
        <taxon>Dreissenidae</taxon>
        <taxon>Dreissena</taxon>
    </lineage>
</organism>
<dbReference type="SUPFAM" id="SSF47473">
    <property type="entry name" value="EF-hand"/>
    <property type="match status" value="1"/>
</dbReference>
<dbReference type="InterPro" id="IPR019577">
    <property type="entry name" value="SPARC/Testican_Ca-bd-dom"/>
</dbReference>
<gene>
    <name evidence="10" type="ORF">DPMN_034455</name>
</gene>
<dbReference type="GO" id="GO:0005615">
    <property type="term" value="C:extracellular space"/>
    <property type="evidence" value="ECO:0007669"/>
    <property type="project" value="TreeGrafter"/>
</dbReference>
<comment type="subcellular location">
    <subcellularLocation>
        <location evidence="1">Secreted</location>
    </subcellularLocation>
</comment>
<keyword evidence="2" id="KW-0964">Secreted</keyword>
<feature type="region of interest" description="Disordered" evidence="6">
    <location>
        <begin position="39"/>
        <end position="76"/>
    </location>
</feature>
<dbReference type="Gene3D" id="3.30.60.30">
    <property type="match status" value="1"/>
</dbReference>
<keyword evidence="11" id="KW-1185">Reference proteome</keyword>
<dbReference type="InterPro" id="IPR002350">
    <property type="entry name" value="Kazal_dom"/>
</dbReference>
<evidence type="ECO:0000256" key="7">
    <source>
        <dbReference type="SAM" id="Phobius"/>
    </source>
</evidence>
<evidence type="ECO:0000259" key="8">
    <source>
        <dbReference type="Pfam" id="PF07648"/>
    </source>
</evidence>
<evidence type="ECO:0000313" key="11">
    <source>
        <dbReference type="Proteomes" id="UP000828390"/>
    </source>
</evidence>
<sequence>MKDCLHLFCIRTSTSGEMKISWLLILALVVTAVVANEKTGRRDKDRRKVERPKRIRSEGTLDKPKINNEEEDDGEYTTVDVKTEGGAYERSGGVENPCNKHRCKRGEVCVLEERQPVCVCQTCDEPVESEPQVCSRNNVTYVTECELDRDHCLCRRSEPGCRDDTVNHVRIDYFSACKELTACPTKELENFPSRMRDWLFRVMTTMAYRHELDDYHDLAVSALEDKKHADAVIWEFCDLDKDPEDRQVTRRELMYIIASVKSMEHCLVPFLDSCDKDSDSTITLVEWGTCLEIGHEAIVDKCHKKIRA</sequence>
<dbReference type="Pfam" id="PF10591">
    <property type="entry name" value="SPARC_Ca_bdg"/>
    <property type="match status" value="1"/>
</dbReference>
<feature type="compositionally biased region" description="Basic and acidic residues" evidence="6">
    <location>
        <begin position="39"/>
        <end position="48"/>
    </location>
</feature>
<dbReference type="Proteomes" id="UP000828390">
    <property type="component" value="Unassembled WGS sequence"/>
</dbReference>
<protein>
    <submittedName>
        <fullName evidence="10">Uncharacterized protein</fullName>
    </submittedName>
</protein>
<reference evidence="10" key="1">
    <citation type="journal article" date="2019" name="bioRxiv">
        <title>The Genome of the Zebra Mussel, Dreissena polymorpha: A Resource for Invasive Species Research.</title>
        <authorList>
            <person name="McCartney M.A."/>
            <person name="Auch B."/>
            <person name="Kono T."/>
            <person name="Mallez S."/>
            <person name="Zhang Y."/>
            <person name="Obille A."/>
            <person name="Becker A."/>
            <person name="Abrahante J.E."/>
            <person name="Garbe J."/>
            <person name="Badalamenti J.P."/>
            <person name="Herman A."/>
            <person name="Mangelson H."/>
            <person name="Liachko I."/>
            <person name="Sullivan S."/>
            <person name="Sone E.D."/>
            <person name="Koren S."/>
            <person name="Silverstein K.A.T."/>
            <person name="Beckman K.B."/>
            <person name="Gohl D.M."/>
        </authorList>
    </citation>
    <scope>NUCLEOTIDE SEQUENCE</scope>
    <source>
        <strain evidence="10">Duluth1</strain>
        <tissue evidence="10">Whole animal</tissue>
    </source>
</reference>
<evidence type="ECO:0000256" key="6">
    <source>
        <dbReference type="SAM" id="MobiDB-lite"/>
    </source>
</evidence>
<dbReference type="PANTHER" id="PTHR13866">
    <property type="entry name" value="SPARC OSTEONECTIN"/>
    <property type="match status" value="1"/>
</dbReference>
<keyword evidence="4" id="KW-1015">Disulfide bond</keyword>
<evidence type="ECO:0000256" key="2">
    <source>
        <dbReference type="ARBA" id="ARBA00022525"/>
    </source>
</evidence>
<dbReference type="AlphaFoldDB" id="A0A9D4RM43"/>
<dbReference type="Gene3D" id="1.10.238.10">
    <property type="entry name" value="EF-hand"/>
    <property type="match status" value="1"/>
</dbReference>
<keyword evidence="7" id="KW-0812">Transmembrane</keyword>
<dbReference type="EMBL" id="JAIWYP010000002">
    <property type="protein sequence ID" value="KAH3871260.1"/>
    <property type="molecule type" value="Genomic_DNA"/>
</dbReference>
<feature type="domain" description="Kazal-like" evidence="8">
    <location>
        <begin position="118"/>
        <end position="157"/>
    </location>
</feature>
<accession>A0A9D4RM43</accession>
<feature type="domain" description="SPARC/Testican calcium-binding" evidence="9">
    <location>
        <begin position="181"/>
        <end position="290"/>
    </location>
</feature>
<feature type="compositionally biased region" description="Basic and acidic residues" evidence="6">
    <location>
        <begin position="55"/>
        <end position="68"/>
    </location>
</feature>
<evidence type="ECO:0000259" key="9">
    <source>
        <dbReference type="Pfam" id="PF10591"/>
    </source>
</evidence>
<feature type="transmembrane region" description="Helical" evidence="7">
    <location>
        <begin position="20"/>
        <end position="37"/>
    </location>
</feature>
<keyword evidence="7" id="KW-1133">Transmembrane helix</keyword>
<proteinExistence type="predicted"/>
<evidence type="ECO:0000256" key="5">
    <source>
        <dbReference type="ARBA" id="ARBA00023180"/>
    </source>
</evidence>